<accession>A0ACB7S3X1</accession>
<proteinExistence type="predicted"/>
<dbReference type="Proteomes" id="UP000821845">
    <property type="component" value="Chromosome 6"/>
</dbReference>
<gene>
    <name evidence="1" type="ORF">HPB50_019466</name>
</gene>
<reference evidence="1" key="1">
    <citation type="submission" date="2020-05" db="EMBL/GenBank/DDBJ databases">
        <title>Large-scale comparative analyses of tick genomes elucidate their genetic diversity and vector capacities.</title>
        <authorList>
            <person name="Jia N."/>
            <person name="Wang J."/>
            <person name="Shi W."/>
            <person name="Du L."/>
            <person name="Sun Y."/>
            <person name="Zhan W."/>
            <person name="Jiang J."/>
            <person name="Wang Q."/>
            <person name="Zhang B."/>
            <person name="Ji P."/>
            <person name="Sakyi L.B."/>
            <person name="Cui X."/>
            <person name="Yuan T."/>
            <person name="Jiang B."/>
            <person name="Yang W."/>
            <person name="Lam T.T.-Y."/>
            <person name="Chang Q."/>
            <person name="Ding S."/>
            <person name="Wang X."/>
            <person name="Zhu J."/>
            <person name="Ruan X."/>
            <person name="Zhao L."/>
            <person name="Wei J."/>
            <person name="Que T."/>
            <person name="Du C."/>
            <person name="Cheng J."/>
            <person name="Dai P."/>
            <person name="Han X."/>
            <person name="Huang E."/>
            <person name="Gao Y."/>
            <person name="Liu J."/>
            <person name="Shao H."/>
            <person name="Ye R."/>
            <person name="Li L."/>
            <person name="Wei W."/>
            <person name="Wang X."/>
            <person name="Wang C."/>
            <person name="Yang T."/>
            <person name="Huo Q."/>
            <person name="Li W."/>
            <person name="Guo W."/>
            <person name="Chen H."/>
            <person name="Zhou L."/>
            <person name="Ni X."/>
            <person name="Tian J."/>
            <person name="Zhou Y."/>
            <person name="Sheng Y."/>
            <person name="Liu T."/>
            <person name="Pan Y."/>
            <person name="Xia L."/>
            <person name="Li J."/>
            <person name="Zhao F."/>
            <person name="Cao W."/>
        </authorList>
    </citation>
    <scope>NUCLEOTIDE SEQUENCE</scope>
    <source>
        <strain evidence="1">Hyas-2018</strain>
    </source>
</reference>
<dbReference type="EMBL" id="CM023486">
    <property type="protein sequence ID" value="KAH6928766.1"/>
    <property type="molecule type" value="Genomic_DNA"/>
</dbReference>
<evidence type="ECO:0000313" key="2">
    <source>
        <dbReference type="Proteomes" id="UP000821845"/>
    </source>
</evidence>
<comment type="caution">
    <text evidence="1">The sequence shown here is derived from an EMBL/GenBank/DDBJ whole genome shotgun (WGS) entry which is preliminary data.</text>
</comment>
<protein>
    <submittedName>
        <fullName evidence="1">Uncharacterized protein</fullName>
    </submittedName>
</protein>
<keyword evidence="2" id="KW-1185">Reference proteome</keyword>
<name>A0ACB7S3X1_HYAAI</name>
<evidence type="ECO:0000313" key="1">
    <source>
        <dbReference type="EMBL" id="KAH6928766.1"/>
    </source>
</evidence>
<sequence length="82" mass="9130">MSVRSLPAHAVDVSHDHVVREEPLLCLTESCIDTAVELQGCKCVSLAKRQNHRAAGVAVYDTSTRPHFYRAAFYTNSSRCPR</sequence>
<organism evidence="1 2">
    <name type="scientific">Hyalomma asiaticum</name>
    <name type="common">Tick</name>
    <dbReference type="NCBI Taxonomy" id="266040"/>
    <lineage>
        <taxon>Eukaryota</taxon>
        <taxon>Metazoa</taxon>
        <taxon>Ecdysozoa</taxon>
        <taxon>Arthropoda</taxon>
        <taxon>Chelicerata</taxon>
        <taxon>Arachnida</taxon>
        <taxon>Acari</taxon>
        <taxon>Parasitiformes</taxon>
        <taxon>Ixodida</taxon>
        <taxon>Ixodoidea</taxon>
        <taxon>Ixodidae</taxon>
        <taxon>Hyalomminae</taxon>
        <taxon>Hyalomma</taxon>
    </lineage>
</organism>